<evidence type="ECO:0000313" key="2">
    <source>
        <dbReference type="Proteomes" id="UP001163321"/>
    </source>
</evidence>
<gene>
    <name evidence="1" type="ORF">PsorP6_009860</name>
</gene>
<comment type="caution">
    <text evidence="1">The sequence shown here is derived from an EMBL/GenBank/DDBJ whole genome shotgun (WGS) entry which is preliminary data.</text>
</comment>
<sequence>MVDGVVLVVDATEGPLSQTKFVLTKALHRGLKPLVVANKVERDMSRLGGSVKNEPRDSMLPLLDEITRYVPAPKANAYQPFAMAVCT</sequence>
<evidence type="ECO:0000313" key="1">
    <source>
        <dbReference type="EMBL" id="KAI9912186.1"/>
    </source>
</evidence>
<organism evidence="1 2">
    <name type="scientific">Peronosclerospora sorghi</name>
    <dbReference type="NCBI Taxonomy" id="230839"/>
    <lineage>
        <taxon>Eukaryota</taxon>
        <taxon>Sar</taxon>
        <taxon>Stramenopiles</taxon>
        <taxon>Oomycota</taxon>
        <taxon>Peronosporomycetes</taxon>
        <taxon>Peronosporales</taxon>
        <taxon>Peronosporaceae</taxon>
        <taxon>Peronosclerospora</taxon>
    </lineage>
</organism>
<keyword evidence="2" id="KW-1185">Reference proteome</keyword>
<dbReference type="Proteomes" id="UP001163321">
    <property type="component" value="Chromosome 5"/>
</dbReference>
<protein>
    <submittedName>
        <fullName evidence="1">Uncharacterized protein</fullName>
    </submittedName>
</protein>
<dbReference type="EMBL" id="CM047584">
    <property type="protein sequence ID" value="KAI9912186.1"/>
    <property type="molecule type" value="Genomic_DNA"/>
</dbReference>
<name>A0ACC0W392_9STRA</name>
<accession>A0ACC0W392</accession>
<reference evidence="1 2" key="1">
    <citation type="journal article" date="2022" name="bioRxiv">
        <title>The genome of the oomycete Peronosclerospora sorghi, a cosmopolitan pathogen of maize and sorghum, is inflated with dispersed pseudogenes.</title>
        <authorList>
            <person name="Fletcher K."/>
            <person name="Martin F."/>
            <person name="Isakeit T."/>
            <person name="Cavanaugh K."/>
            <person name="Magill C."/>
            <person name="Michelmore R."/>
        </authorList>
    </citation>
    <scope>NUCLEOTIDE SEQUENCE [LARGE SCALE GENOMIC DNA]</scope>
    <source>
        <strain evidence="1">P6</strain>
    </source>
</reference>
<proteinExistence type="predicted"/>